<dbReference type="GO" id="GO:0005509">
    <property type="term" value="F:calcium ion binding"/>
    <property type="evidence" value="ECO:0007669"/>
    <property type="project" value="InterPro"/>
</dbReference>
<evidence type="ECO:0000256" key="14">
    <source>
        <dbReference type="RuleBase" id="RU361193"/>
    </source>
</evidence>
<keyword evidence="8 14" id="KW-0326">Glycosidase</keyword>
<evidence type="ECO:0000256" key="6">
    <source>
        <dbReference type="ARBA" id="ARBA00023157"/>
    </source>
</evidence>
<feature type="active site" evidence="11">
    <location>
        <position position="496"/>
    </location>
</feature>
<dbReference type="InterPro" id="IPR012341">
    <property type="entry name" value="6hp_glycosidase-like_sf"/>
</dbReference>
<comment type="pathway">
    <text evidence="2">Protein modification; protein glycosylation.</text>
</comment>
<dbReference type="InterPro" id="IPR036026">
    <property type="entry name" value="Seven-hairpin_glycosidases"/>
</dbReference>
<feature type="active site" description="Proton donor" evidence="11">
    <location>
        <position position="379"/>
    </location>
</feature>
<comment type="caution">
    <text evidence="17">The sequence shown here is derived from an EMBL/GenBank/DDBJ whole genome shotgun (WGS) entry which is preliminary data.</text>
</comment>
<evidence type="ECO:0000256" key="16">
    <source>
        <dbReference type="SAM" id="SignalP"/>
    </source>
</evidence>
<evidence type="ECO:0000256" key="8">
    <source>
        <dbReference type="ARBA" id="ARBA00023295"/>
    </source>
</evidence>
<dbReference type="GO" id="GO:0005975">
    <property type="term" value="P:carbohydrate metabolic process"/>
    <property type="evidence" value="ECO:0007669"/>
    <property type="project" value="InterPro"/>
</dbReference>
<evidence type="ECO:0000256" key="10">
    <source>
        <dbReference type="ARBA" id="ARBA00048605"/>
    </source>
</evidence>
<dbReference type="PANTHER" id="PTHR11742">
    <property type="entry name" value="MANNOSYL-OLIGOSACCHARIDE ALPHA-1,2-MANNOSIDASE-RELATED"/>
    <property type="match status" value="1"/>
</dbReference>
<accession>A0A4Z1P6N3</accession>
<feature type="region of interest" description="Disordered" evidence="15">
    <location>
        <begin position="411"/>
        <end position="463"/>
    </location>
</feature>
<dbReference type="EC" id="3.2.1.-" evidence="14"/>
<evidence type="ECO:0000256" key="2">
    <source>
        <dbReference type="ARBA" id="ARBA00004922"/>
    </source>
</evidence>
<dbReference type="OrthoDB" id="8118055at2759"/>
<evidence type="ECO:0000256" key="13">
    <source>
        <dbReference type="PIRSR" id="PIRSR601382-3"/>
    </source>
</evidence>
<evidence type="ECO:0000313" key="18">
    <source>
        <dbReference type="Proteomes" id="UP000298493"/>
    </source>
</evidence>
<evidence type="ECO:0000256" key="11">
    <source>
        <dbReference type="PIRSR" id="PIRSR601382-1"/>
    </source>
</evidence>
<keyword evidence="4 16" id="KW-0732">Signal</keyword>
<name>A0A4Z1P6N3_9PEZI</name>
<dbReference type="AlphaFoldDB" id="A0A4Z1P6N3"/>
<evidence type="ECO:0000256" key="12">
    <source>
        <dbReference type="PIRSR" id="PIRSR601382-2"/>
    </source>
</evidence>
<feature type="disulfide bond" evidence="13">
    <location>
        <begin position="336"/>
        <end position="365"/>
    </location>
</feature>
<dbReference type="GO" id="GO:0016020">
    <property type="term" value="C:membrane"/>
    <property type="evidence" value="ECO:0007669"/>
    <property type="project" value="InterPro"/>
</dbReference>
<evidence type="ECO:0000256" key="4">
    <source>
        <dbReference type="ARBA" id="ARBA00022729"/>
    </source>
</evidence>
<dbReference type="GO" id="GO:0005783">
    <property type="term" value="C:endoplasmic reticulum"/>
    <property type="evidence" value="ECO:0007669"/>
    <property type="project" value="TreeGrafter"/>
</dbReference>
<dbReference type="PRINTS" id="PR00747">
    <property type="entry name" value="GLYHDRLASE47"/>
</dbReference>
<dbReference type="FunFam" id="1.50.10.10:FF:000047">
    <property type="entry name" value="Mannosyl-oligosaccharide alpha-1,2-mannosidase"/>
    <property type="match status" value="1"/>
</dbReference>
<organism evidence="17 18">
    <name type="scientific">Venturia nashicola</name>
    <dbReference type="NCBI Taxonomy" id="86259"/>
    <lineage>
        <taxon>Eukaryota</taxon>
        <taxon>Fungi</taxon>
        <taxon>Dikarya</taxon>
        <taxon>Ascomycota</taxon>
        <taxon>Pezizomycotina</taxon>
        <taxon>Dothideomycetes</taxon>
        <taxon>Pleosporomycetidae</taxon>
        <taxon>Venturiales</taxon>
        <taxon>Venturiaceae</taxon>
        <taxon>Venturia</taxon>
    </lineage>
</organism>
<comment type="similarity">
    <text evidence="3 14">Belongs to the glycosyl hydrolase 47 family.</text>
</comment>
<sequence length="602" mass="66001">MLILPVLGLLVLPSIASPVPDDTQPLLRKAPSFRVQQNRADAVKEAFTFAWDGYYKYAFPADELNPISKTKGYSRNGWGATAVDALSTAIIMELPGIAQTIVDYIPTIDYTRTSNVASDEVSVFETTIRYLGGMLAGYDLLEGPFSHLLPNSKNVETLLRQSVNLANKLAFAFNTTSGVPDNVVNFNAMKRSGKNTGLAVAGTLVLEWTRLSDITGDPLYAKLVQRGEEYLLRPKFQPPFQEPFPGMLGSEIDIETGKFLDASGGWVGGTDSYYEYLIKMFAYDSRRFGEYRDRWIAAADSSIKYLASNPSSRPDLTFMAAYEGKDPVYISQHLACFDGGNFIYGGMVLRLQKYIDFGLKLTAGCRATYVGTATQIGPEVFSWLPKECAGVPLGNLSTRATETTLLKRELNAAPVGDDRSGPVELPDSQNDGPAPPVPATVNESPATPATPATPPTPATPATTATVNCSTVPANQTAFYQKNGFFITNGYFDLRPEVMESYYYAYRITGDIKYQEWAWEAFVAINKTARTPNGFSSFRSVDTPGGGAYGNNQESFFFAEVMKYAYMIFAKDGPWQVNFKGDGNDKFVFNTEAHPVLAKSPPL</sequence>
<evidence type="ECO:0000256" key="3">
    <source>
        <dbReference type="ARBA" id="ARBA00007658"/>
    </source>
</evidence>
<keyword evidence="5 14" id="KW-0378">Hydrolase</keyword>
<dbReference type="Proteomes" id="UP000298493">
    <property type="component" value="Unassembled WGS sequence"/>
</dbReference>
<evidence type="ECO:0000256" key="1">
    <source>
        <dbReference type="ARBA" id="ARBA00001913"/>
    </source>
</evidence>
<keyword evidence="12" id="KW-0106">Calcium</keyword>
<comment type="cofactor">
    <cofactor evidence="1 12">
        <name>Ca(2+)</name>
        <dbReference type="ChEBI" id="CHEBI:29108"/>
    </cofactor>
</comment>
<comment type="catalytic activity">
    <reaction evidence="10">
        <text>N(4)-(alpha-D-Man-(1-&gt;2)-alpha-D-Man-(1-&gt;2)-alpha-D-Man-(1-&gt;3)-[alpha-D-Man-(1-&gt;2)-alpha-D-Man-(1-&gt;3)-[alpha-D-Man-(1-&gt;2)-alpha-D-Man-(1-&gt;6)]-alpha-D-Man-(1-&gt;6)]-beta-D-Man-(1-&gt;4)-beta-D-GlcNAc-(1-&gt;4)-beta-D-GlcNAc)-L-asparaginyl-[protein] (N-glucan mannose isomer 9A1,2,3B1,2,3) + 4 H2O = N(4)-(alpha-D-Man-(1-&gt;3)-[alpha-D-Man-(1-&gt;3)-[alpha-D-Man-(1-&gt;6)]-alpha-D-Man-(1-&gt;6)]-beta-D-Man-(1-&gt;4)-beta-D-GlcNAc-(1-&gt;4)-beta-D-GlcNAc)-L-asparaginyl-[protein] (N-glucan mannose isomer 5A1,2) + 4 beta-D-mannose</text>
        <dbReference type="Rhea" id="RHEA:56008"/>
        <dbReference type="Rhea" id="RHEA-COMP:14356"/>
        <dbReference type="Rhea" id="RHEA-COMP:14367"/>
        <dbReference type="ChEBI" id="CHEBI:15377"/>
        <dbReference type="ChEBI" id="CHEBI:28563"/>
        <dbReference type="ChEBI" id="CHEBI:59087"/>
        <dbReference type="ChEBI" id="CHEBI:139493"/>
        <dbReference type="EC" id="3.2.1.113"/>
    </reaction>
</comment>
<dbReference type="InterPro" id="IPR001382">
    <property type="entry name" value="Glyco_hydro_47"/>
</dbReference>
<proteinExistence type="inferred from homology"/>
<dbReference type="PANTHER" id="PTHR11742:SF101">
    <property type="entry name" value="MANNOSYL-OLIGOSACCHARIDE ALPHA-1,2-MANNOSIDASE 1B"/>
    <property type="match status" value="1"/>
</dbReference>
<evidence type="ECO:0000256" key="9">
    <source>
        <dbReference type="ARBA" id="ARBA00047669"/>
    </source>
</evidence>
<feature type="signal peptide" evidence="16">
    <location>
        <begin position="1"/>
        <end position="16"/>
    </location>
</feature>
<keyword evidence="18" id="KW-1185">Reference proteome</keyword>
<evidence type="ECO:0000313" key="17">
    <source>
        <dbReference type="EMBL" id="TID22289.1"/>
    </source>
</evidence>
<dbReference type="InterPro" id="IPR050749">
    <property type="entry name" value="Glycosyl_Hydrolase_47"/>
</dbReference>
<feature type="binding site" evidence="12">
    <location>
        <position position="590"/>
    </location>
    <ligand>
        <name>Ca(2+)</name>
        <dbReference type="ChEBI" id="CHEBI:29108"/>
    </ligand>
</feature>
<keyword evidence="12" id="KW-0479">Metal-binding</keyword>
<dbReference type="STRING" id="86259.A0A4Z1P6N3"/>
<evidence type="ECO:0000256" key="15">
    <source>
        <dbReference type="SAM" id="MobiDB-lite"/>
    </source>
</evidence>
<dbReference type="GO" id="GO:0036503">
    <property type="term" value="P:ERAD pathway"/>
    <property type="evidence" value="ECO:0007669"/>
    <property type="project" value="UniProtKB-ARBA"/>
</dbReference>
<feature type="active site" evidence="11">
    <location>
        <position position="271"/>
    </location>
</feature>
<comment type="catalytic activity">
    <reaction evidence="9">
        <text>N(4)-(alpha-D-Man-(1-&gt;2)-alpha-D-Man-(1-&gt;2)-alpha-D-Man-(1-&gt;3)-[alpha-D-Man-(1-&gt;3)-[alpha-D-Man-(1-&gt;2)-alpha-D-Man-(1-&gt;6)]-alpha-D-Man-(1-&gt;6)]-beta-D-Man-(1-&gt;4)-beta-D-GlcNAc-(1-&gt;4)-beta-D-GlcNAc)-L-asparaginyl-[protein] (N-glucan mannose isomer 8A1,2,3B1,3) + 3 H2O = N(4)-(alpha-D-Man-(1-&gt;3)-[alpha-D-Man-(1-&gt;3)-[alpha-D-Man-(1-&gt;6)]-alpha-D-Man-(1-&gt;6)]-beta-D-Man-(1-&gt;4)-beta-D-GlcNAc-(1-&gt;4)-beta-D-GlcNAc)-L-asparaginyl-[protein] (N-glucan mannose isomer 5A1,2) + 3 beta-D-mannose</text>
        <dbReference type="Rhea" id="RHEA:56028"/>
        <dbReference type="Rhea" id="RHEA-COMP:14358"/>
        <dbReference type="Rhea" id="RHEA-COMP:14367"/>
        <dbReference type="ChEBI" id="CHEBI:15377"/>
        <dbReference type="ChEBI" id="CHEBI:28563"/>
        <dbReference type="ChEBI" id="CHEBI:59087"/>
        <dbReference type="ChEBI" id="CHEBI:60628"/>
        <dbReference type="EC" id="3.2.1.113"/>
    </reaction>
</comment>
<keyword evidence="6 13" id="KW-1015">Disulfide bond</keyword>
<dbReference type="EMBL" id="SNSC02000008">
    <property type="protein sequence ID" value="TID22289.1"/>
    <property type="molecule type" value="Genomic_DNA"/>
</dbReference>
<gene>
    <name evidence="17" type="ORF">E6O75_ATG11083</name>
</gene>
<dbReference type="SUPFAM" id="SSF48225">
    <property type="entry name" value="Seven-hairpin glycosidases"/>
    <property type="match status" value="1"/>
</dbReference>
<dbReference type="UniPathway" id="UPA00378"/>
<feature type="chain" id="PRO_5021378803" description="alpha-1,2-Mannosidase" evidence="16">
    <location>
        <begin position="17"/>
        <end position="602"/>
    </location>
</feature>
<feature type="active site" description="Proton donor" evidence="11">
    <location>
        <position position="125"/>
    </location>
</feature>
<keyword evidence="7" id="KW-0325">Glycoprotein</keyword>
<feature type="compositionally biased region" description="Basic and acidic residues" evidence="15">
    <location>
        <begin position="411"/>
        <end position="421"/>
    </location>
</feature>
<dbReference type="Gene3D" id="1.50.10.10">
    <property type="match status" value="2"/>
</dbReference>
<evidence type="ECO:0000256" key="5">
    <source>
        <dbReference type="ARBA" id="ARBA00022801"/>
    </source>
</evidence>
<evidence type="ECO:0000256" key="7">
    <source>
        <dbReference type="ARBA" id="ARBA00023180"/>
    </source>
</evidence>
<protein>
    <recommendedName>
        <fullName evidence="14">alpha-1,2-Mannosidase</fullName>
        <ecNumber evidence="14">3.2.1.-</ecNumber>
    </recommendedName>
</protein>
<dbReference type="GO" id="GO:0004571">
    <property type="term" value="F:mannosyl-oligosaccharide 1,2-alpha-mannosidase activity"/>
    <property type="evidence" value="ECO:0007669"/>
    <property type="project" value="UniProtKB-EC"/>
</dbReference>
<dbReference type="Pfam" id="PF01532">
    <property type="entry name" value="Glyco_hydro_47"/>
    <property type="match status" value="1"/>
</dbReference>
<reference evidence="17 18" key="1">
    <citation type="submission" date="2019-04" db="EMBL/GenBank/DDBJ databases">
        <title>High contiguity whole genome sequence and gene annotation resource for two Venturia nashicola isolates.</title>
        <authorList>
            <person name="Prokchorchik M."/>
            <person name="Won K."/>
            <person name="Lee Y."/>
            <person name="Choi E.D."/>
            <person name="Segonzac C."/>
            <person name="Sohn K.H."/>
        </authorList>
    </citation>
    <scope>NUCLEOTIDE SEQUENCE [LARGE SCALE GENOMIC DNA]</scope>
    <source>
        <strain evidence="17 18">PRI2</strain>
    </source>
</reference>